<gene>
    <name evidence="1" type="ORF">SRCM100623_01801</name>
</gene>
<dbReference type="RefSeq" id="WP_003624773.1">
    <property type="nucleotide sequence ID" value="NZ_BSCN01000015.1"/>
</dbReference>
<proteinExistence type="predicted"/>
<dbReference type="Proteomes" id="UP000093796">
    <property type="component" value="Unassembled WGS sequence"/>
</dbReference>
<dbReference type="GeneID" id="60375427"/>
<accession>A0A1A0DBC5</accession>
<organism evidence="1 2">
    <name type="scientific">Acetobacter pasteurianus</name>
    <name type="common">Acetobacter turbidans</name>
    <dbReference type="NCBI Taxonomy" id="438"/>
    <lineage>
        <taxon>Bacteria</taxon>
        <taxon>Pseudomonadati</taxon>
        <taxon>Pseudomonadota</taxon>
        <taxon>Alphaproteobacteria</taxon>
        <taxon>Acetobacterales</taxon>
        <taxon>Acetobacteraceae</taxon>
        <taxon>Acetobacter</taxon>
    </lineage>
</organism>
<evidence type="ECO:0000313" key="1">
    <source>
        <dbReference type="EMBL" id="OAZ72330.1"/>
    </source>
</evidence>
<protein>
    <submittedName>
        <fullName evidence="1">Uncharacterized protein</fullName>
    </submittedName>
</protein>
<comment type="caution">
    <text evidence="1">The sequence shown here is derived from an EMBL/GenBank/DDBJ whole genome shotgun (WGS) entry which is preliminary data.</text>
</comment>
<sequence length="205" mass="22435">MTRSPVYLTDLACSERLTLWTIRRLAGIQTNPHTPTTGPSGGLFLPCFRQEFLAVAQTFHDALTDMAALEMPALDIRVGCALSVTSTEYRLLLATEAAQNERNTDMDTLLQPLVPFAGLRARLASAITTLGACLAGAGYWLSHSSSRVVPTKVSERPSAYGAYPATAALSLARWHDLDMQPRQMVAHWQERATSKYQHSQGFPVS</sequence>
<dbReference type="AlphaFoldDB" id="A0A1A0DBC5"/>
<dbReference type="OMA" id="AQNERNT"/>
<dbReference type="OrthoDB" id="7274964at2"/>
<name>A0A1A0DBC5_ACEPA</name>
<dbReference type="EMBL" id="LYUD01000101">
    <property type="protein sequence ID" value="OAZ72330.1"/>
    <property type="molecule type" value="Genomic_DNA"/>
</dbReference>
<dbReference type="PATRIC" id="fig|438.15.peg.2005"/>
<evidence type="ECO:0000313" key="2">
    <source>
        <dbReference type="Proteomes" id="UP000093796"/>
    </source>
</evidence>
<reference evidence="1 2" key="1">
    <citation type="submission" date="2016-05" db="EMBL/GenBank/DDBJ databases">
        <title>Genome sequencing of Acetobacter pasteurianus strain SRCM100623.</title>
        <authorList>
            <person name="Song Y.R."/>
        </authorList>
    </citation>
    <scope>NUCLEOTIDE SEQUENCE [LARGE SCALE GENOMIC DNA]</scope>
    <source>
        <strain evidence="1 2">SRCM100623</strain>
    </source>
</reference>